<name>A0A1F5JUK0_9BACT</name>
<accession>A0A1F5JUK0</accession>
<evidence type="ECO:0000313" key="3">
    <source>
        <dbReference type="Proteomes" id="UP000176902"/>
    </source>
</evidence>
<evidence type="ECO:0000313" key="2">
    <source>
        <dbReference type="EMBL" id="OGE32314.1"/>
    </source>
</evidence>
<feature type="domain" description="GH29D-like beta-sandwich" evidence="1">
    <location>
        <begin position="60"/>
        <end position="125"/>
    </location>
</feature>
<dbReference type="EMBL" id="MFCV01000028">
    <property type="protein sequence ID" value="OGE32314.1"/>
    <property type="molecule type" value="Genomic_DNA"/>
</dbReference>
<dbReference type="Pfam" id="PF13290">
    <property type="entry name" value="CHB_HEX_C_1"/>
    <property type="match status" value="1"/>
</dbReference>
<dbReference type="Proteomes" id="UP000176902">
    <property type="component" value="Unassembled WGS sequence"/>
</dbReference>
<reference evidence="2 3" key="1">
    <citation type="journal article" date="2016" name="Nat. Commun.">
        <title>Thousands of microbial genomes shed light on interconnected biogeochemical processes in an aquifer system.</title>
        <authorList>
            <person name="Anantharaman K."/>
            <person name="Brown C.T."/>
            <person name="Hug L.A."/>
            <person name="Sharon I."/>
            <person name="Castelle C.J."/>
            <person name="Probst A.J."/>
            <person name="Thomas B.C."/>
            <person name="Singh A."/>
            <person name="Wilkins M.J."/>
            <person name="Karaoz U."/>
            <person name="Brodie E.L."/>
            <person name="Williams K.H."/>
            <person name="Hubbard S.S."/>
            <person name="Banfield J.F."/>
        </authorList>
    </citation>
    <scope>NUCLEOTIDE SEQUENCE [LARGE SCALE GENOMIC DNA]</scope>
</reference>
<comment type="caution">
    <text evidence="2">The sequence shown here is derived from an EMBL/GenBank/DDBJ whole genome shotgun (WGS) entry which is preliminary data.</text>
</comment>
<organism evidence="2 3">
    <name type="scientific">Candidatus Daviesbacteria bacterium RIFCSPHIGHO2_02_FULL_36_13</name>
    <dbReference type="NCBI Taxonomy" id="1797768"/>
    <lineage>
        <taxon>Bacteria</taxon>
        <taxon>Candidatus Daviesiibacteriota</taxon>
    </lineage>
</organism>
<dbReference type="AlphaFoldDB" id="A0A1F5JUK0"/>
<sequence>MPARFRRFLIVGFLLFLSLYPNPYTLTPTFADWTLDLDPPSTIFAPAPSCTNCANGEISTISLACSDTGGSGCRNTYYTVDGSTPGCTAPATLYSGPFPVSGSSQTITIKAISCDNAGNTAAVVSQSITFSAAVCTPSCNGGTSYCPGYAYSDGCSGTCTNGTKTCSGGLICNTSTNVCTAPPPWIQTSGGDVHSNETINTPGGP</sequence>
<proteinExistence type="predicted"/>
<gene>
    <name evidence="2" type="ORF">A3C59_02900</name>
</gene>
<dbReference type="InterPro" id="IPR059177">
    <property type="entry name" value="GH29D-like_dom"/>
</dbReference>
<protein>
    <recommendedName>
        <fullName evidence="1">GH29D-like beta-sandwich domain-containing protein</fullName>
    </recommendedName>
</protein>
<evidence type="ECO:0000259" key="1">
    <source>
        <dbReference type="Pfam" id="PF13290"/>
    </source>
</evidence>